<feature type="domain" description="Alpha/beta hydrolase fold-3" evidence="2">
    <location>
        <begin position="79"/>
        <end position="280"/>
    </location>
</feature>
<evidence type="ECO:0000256" key="1">
    <source>
        <dbReference type="ARBA" id="ARBA00022801"/>
    </source>
</evidence>
<dbReference type="InterPro" id="IPR029058">
    <property type="entry name" value="AB_hydrolase_fold"/>
</dbReference>
<keyword evidence="1 3" id="KW-0378">Hydrolase</keyword>
<proteinExistence type="predicted"/>
<dbReference type="Proteomes" id="UP000445582">
    <property type="component" value="Unassembled WGS sequence"/>
</dbReference>
<dbReference type="EMBL" id="WTYN01000003">
    <property type="protein sequence ID" value="MXO63778.1"/>
    <property type="molecule type" value="Genomic_DNA"/>
</dbReference>
<dbReference type="GO" id="GO:0016787">
    <property type="term" value="F:hydrolase activity"/>
    <property type="evidence" value="ECO:0007669"/>
    <property type="project" value="UniProtKB-KW"/>
</dbReference>
<dbReference type="OrthoDB" id="9806180at2"/>
<evidence type="ECO:0000259" key="2">
    <source>
        <dbReference type="Pfam" id="PF07859"/>
    </source>
</evidence>
<dbReference type="SUPFAM" id="SSF53474">
    <property type="entry name" value="alpha/beta-Hydrolases"/>
    <property type="match status" value="1"/>
</dbReference>
<protein>
    <submittedName>
        <fullName evidence="3">Alpha/beta hydrolase fold domain-containing protein</fullName>
    </submittedName>
</protein>
<keyword evidence="4" id="KW-1185">Reference proteome</keyword>
<dbReference type="AlphaFoldDB" id="A0A844YL78"/>
<dbReference type="InterPro" id="IPR013094">
    <property type="entry name" value="AB_hydrolase_3"/>
</dbReference>
<name>A0A844YL78_9SPHN</name>
<dbReference type="Gene3D" id="3.40.50.1820">
    <property type="entry name" value="alpha/beta hydrolase"/>
    <property type="match status" value="1"/>
</dbReference>
<reference evidence="3 4" key="1">
    <citation type="submission" date="2019-12" db="EMBL/GenBank/DDBJ databases">
        <title>Genomic-based taxomic classification of the family Erythrobacteraceae.</title>
        <authorList>
            <person name="Xu L."/>
        </authorList>
    </citation>
    <scope>NUCLEOTIDE SEQUENCE [LARGE SCALE GENOMIC DNA]</scope>
    <source>
        <strain evidence="3 4">MCCC 1A09965</strain>
    </source>
</reference>
<sequence length="301" mass="32417">MASLRARLINFALPLMGIKRFFSQPGKLDERIAKMRRQASPRPGKKAHDSFDISEDAARGFDVVTIAPKAGVKPGAPQLLYLHGGGYVMDIAAVHWSAILGLCERLGAVATVPIYPLAPEHKASETLAAMRDIYDELAEQHGARNVTVMGDSAGGGMALALAQMLKADGNALPGRLVLFSPWLDATGKDPGQQAVQARDKMLSVNGLEACAAMYGGDLANADPRISPLFGELGGLPPMAIFAGTRDLLVSDSRRLVKNLDAIGEKSYEFHEYPDMFHVWMLFPVPEAKQALDQAAAFIRSH</sequence>
<dbReference type="RefSeq" id="WP_160676661.1">
    <property type="nucleotide sequence ID" value="NZ_WTYN01000003.1"/>
</dbReference>
<accession>A0A844YL78</accession>
<evidence type="ECO:0000313" key="4">
    <source>
        <dbReference type="Proteomes" id="UP000445582"/>
    </source>
</evidence>
<dbReference type="InterPro" id="IPR050300">
    <property type="entry name" value="GDXG_lipolytic_enzyme"/>
</dbReference>
<evidence type="ECO:0000313" key="3">
    <source>
        <dbReference type="EMBL" id="MXO63778.1"/>
    </source>
</evidence>
<comment type="caution">
    <text evidence="3">The sequence shown here is derived from an EMBL/GenBank/DDBJ whole genome shotgun (WGS) entry which is preliminary data.</text>
</comment>
<gene>
    <name evidence="3" type="ORF">GRI48_12230</name>
</gene>
<dbReference type="Pfam" id="PF07859">
    <property type="entry name" value="Abhydrolase_3"/>
    <property type="match status" value="1"/>
</dbReference>
<dbReference type="PANTHER" id="PTHR48081:SF8">
    <property type="entry name" value="ALPHA_BETA HYDROLASE FOLD-3 DOMAIN-CONTAINING PROTEIN-RELATED"/>
    <property type="match status" value="1"/>
</dbReference>
<dbReference type="PANTHER" id="PTHR48081">
    <property type="entry name" value="AB HYDROLASE SUPERFAMILY PROTEIN C4A8.06C"/>
    <property type="match status" value="1"/>
</dbReference>
<organism evidence="3 4">
    <name type="scientific">Qipengyuania oceanensis</name>
    <dbReference type="NCBI Taxonomy" id="1463597"/>
    <lineage>
        <taxon>Bacteria</taxon>
        <taxon>Pseudomonadati</taxon>
        <taxon>Pseudomonadota</taxon>
        <taxon>Alphaproteobacteria</taxon>
        <taxon>Sphingomonadales</taxon>
        <taxon>Erythrobacteraceae</taxon>
        <taxon>Qipengyuania</taxon>
    </lineage>
</organism>